<evidence type="ECO:0000313" key="1">
    <source>
        <dbReference type="EMBL" id="OLN23709.1"/>
    </source>
</evidence>
<sequence length="258" mass="29290">MTEVQKGGATVSLSTDINVITAEINAYKQVAGEAIFEIGRRLKHVKENDLAHGQFTEWVEQSAGIPYRQANRFMKVVNELTDEKMTTSSDLGLNVLYEIATMSEESRDQPHVVNGVEKHVHEMTVRELREVKKALKEAEQAARQSPKTEYIEVTDEKTAAELELYREIYGELGGEGRTAPIDDETEFRAMSAMFSSEVRELVQRFSYLRNYSTIIRNTDDATLRQYETALETLKQFTNEVGRVVVRVDGETIIDMEAV</sequence>
<dbReference type="Proteomes" id="UP000185568">
    <property type="component" value="Unassembled WGS sequence"/>
</dbReference>
<gene>
    <name evidence="1" type="ORF">BTO30_02940</name>
</gene>
<reference evidence="1 2" key="1">
    <citation type="submission" date="2016-12" db="EMBL/GenBank/DDBJ databases">
        <title>Domibacillus antri genome sequencing.</title>
        <authorList>
            <person name="Verma A."/>
            <person name="Krishnamurthi S."/>
        </authorList>
    </citation>
    <scope>NUCLEOTIDE SEQUENCE [LARGE SCALE GENOMIC DNA]</scope>
    <source>
        <strain evidence="1 2">XD80</strain>
    </source>
</reference>
<evidence type="ECO:0008006" key="3">
    <source>
        <dbReference type="Google" id="ProtNLM"/>
    </source>
</evidence>
<proteinExistence type="predicted"/>
<organism evidence="1 2">
    <name type="scientific">Domibacillus antri</name>
    <dbReference type="NCBI Taxonomy" id="1714264"/>
    <lineage>
        <taxon>Bacteria</taxon>
        <taxon>Bacillati</taxon>
        <taxon>Bacillota</taxon>
        <taxon>Bacilli</taxon>
        <taxon>Bacillales</taxon>
        <taxon>Bacillaceae</taxon>
        <taxon>Domibacillus</taxon>
    </lineage>
</organism>
<protein>
    <recommendedName>
        <fullName evidence="3">DUF3102 domain-containing protein</fullName>
    </recommendedName>
</protein>
<dbReference type="RefSeq" id="WP_075397230.1">
    <property type="nucleotide sequence ID" value="NZ_MSDU01000005.1"/>
</dbReference>
<evidence type="ECO:0000313" key="2">
    <source>
        <dbReference type="Proteomes" id="UP000185568"/>
    </source>
</evidence>
<name>A0A1Q8Q8N4_9BACI</name>
<dbReference type="EMBL" id="MSDU01000005">
    <property type="protein sequence ID" value="OLN23709.1"/>
    <property type="molecule type" value="Genomic_DNA"/>
</dbReference>
<accession>A0A1Q8Q8N4</accession>
<dbReference type="AlphaFoldDB" id="A0A1Q8Q8N4"/>
<dbReference type="STRING" id="1714264.BTO30_02940"/>
<dbReference type="InterPro" id="IPR021451">
    <property type="entry name" value="DUF3102"/>
</dbReference>
<dbReference type="Pfam" id="PF11300">
    <property type="entry name" value="DUF3102"/>
    <property type="match status" value="1"/>
</dbReference>
<comment type="caution">
    <text evidence="1">The sequence shown here is derived from an EMBL/GenBank/DDBJ whole genome shotgun (WGS) entry which is preliminary data.</text>
</comment>
<dbReference type="OrthoDB" id="2200242at2"/>
<keyword evidence="2" id="KW-1185">Reference proteome</keyword>